<dbReference type="RefSeq" id="WP_343995700.1">
    <property type="nucleotide sequence ID" value="NZ_BAAALG010000011.1"/>
</dbReference>
<dbReference type="PANTHER" id="PTHR43540:SF1">
    <property type="entry name" value="ISOCHORISMATASE HYDROLASE"/>
    <property type="match status" value="1"/>
</dbReference>
<evidence type="ECO:0000313" key="3">
    <source>
        <dbReference type="EMBL" id="GAA1108409.1"/>
    </source>
</evidence>
<gene>
    <name evidence="3" type="ORF">GCM10009668_30750</name>
</gene>
<dbReference type="InterPro" id="IPR050272">
    <property type="entry name" value="Isochorismatase-like_hydrls"/>
</dbReference>
<dbReference type="EMBL" id="BAAALG010000011">
    <property type="protein sequence ID" value="GAA1108409.1"/>
    <property type="molecule type" value="Genomic_DNA"/>
</dbReference>
<feature type="domain" description="Isochorismatase-like" evidence="2">
    <location>
        <begin position="27"/>
        <end position="200"/>
    </location>
</feature>
<name>A0ABN1TY80_9ACTN</name>
<proteinExistence type="predicted"/>
<keyword evidence="4" id="KW-1185">Reference proteome</keyword>
<protein>
    <submittedName>
        <fullName evidence="3">N-carbamoylsarcosine amidohydrolase</fullName>
    </submittedName>
</protein>
<accession>A0ABN1TY80</accession>
<evidence type="ECO:0000256" key="1">
    <source>
        <dbReference type="ARBA" id="ARBA00022801"/>
    </source>
</evidence>
<comment type="caution">
    <text evidence="3">The sequence shown here is derived from an EMBL/GenBank/DDBJ whole genome shotgun (WGS) entry which is preliminary data.</text>
</comment>
<dbReference type="SUPFAM" id="SSF52499">
    <property type="entry name" value="Isochorismatase-like hydrolases"/>
    <property type="match status" value="1"/>
</dbReference>
<dbReference type="InterPro" id="IPR036380">
    <property type="entry name" value="Isochorismatase-like_sf"/>
</dbReference>
<dbReference type="Proteomes" id="UP001501581">
    <property type="component" value="Unassembled WGS sequence"/>
</dbReference>
<dbReference type="InterPro" id="IPR000868">
    <property type="entry name" value="Isochorismatase-like_dom"/>
</dbReference>
<sequence length="217" mass="22444">MPTPQERAADYAAAGFASRIGPGAAPAVVVVDVCRAYLDDGPFADGGGRFEAARASAERIVEAARAARRPVVFTRVVLAPGGADGGWFVVKVPGLAAFEDGSPWIDPPAAPAPLPGELMVTKQYASAFFGTTLASSLRALGVDTTITLGFSTSGCVRATALDATQHGFRSLVAREACGDRDAAVNDANLFDLDAKYADVMGESEIVSYLSTFKEPAA</sequence>
<dbReference type="Gene3D" id="3.40.50.850">
    <property type="entry name" value="Isochorismatase-like"/>
    <property type="match status" value="1"/>
</dbReference>
<evidence type="ECO:0000259" key="2">
    <source>
        <dbReference type="Pfam" id="PF00857"/>
    </source>
</evidence>
<keyword evidence="1" id="KW-0378">Hydrolase</keyword>
<dbReference type="Pfam" id="PF00857">
    <property type="entry name" value="Isochorismatase"/>
    <property type="match status" value="1"/>
</dbReference>
<reference evidence="3 4" key="1">
    <citation type="journal article" date="2019" name="Int. J. Syst. Evol. Microbiol.">
        <title>The Global Catalogue of Microorganisms (GCM) 10K type strain sequencing project: providing services to taxonomists for standard genome sequencing and annotation.</title>
        <authorList>
            <consortium name="The Broad Institute Genomics Platform"/>
            <consortium name="The Broad Institute Genome Sequencing Center for Infectious Disease"/>
            <person name="Wu L."/>
            <person name="Ma J."/>
        </authorList>
    </citation>
    <scope>NUCLEOTIDE SEQUENCE [LARGE SCALE GENOMIC DNA]</scope>
    <source>
        <strain evidence="3 4">JCM 13008</strain>
    </source>
</reference>
<dbReference type="PANTHER" id="PTHR43540">
    <property type="entry name" value="PEROXYUREIDOACRYLATE/UREIDOACRYLATE AMIDOHYDROLASE-RELATED"/>
    <property type="match status" value="1"/>
</dbReference>
<organism evidence="3 4">
    <name type="scientific">Nocardioides dubius</name>
    <dbReference type="NCBI Taxonomy" id="317019"/>
    <lineage>
        <taxon>Bacteria</taxon>
        <taxon>Bacillati</taxon>
        <taxon>Actinomycetota</taxon>
        <taxon>Actinomycetes</taxon>
        <taxon>Propionibacteriales</taxon>
        <taxon>Nocardioidaceae</taxon>
        <taxon>Nocardioides</taxon>
    </lineage>
</organism>
<evidence type="ECO:0000313" key="4">
    <source>
        <dbReference type="Proteomes" id="UP001501581"/>
    </source>
</evidence>